<accession>S3BYI8</accession>
<dbReference type="EMBL" id="KE148156">
    <property type="protein sequence ID" value="EPE05612.1"/>
    <property type="molecule type" value="Genomic_DNA"/>
</dbReference>
<evidence type="ECO:0000313" key="3">
    <source>
        <dbReference type="Proteomes" id="UP000016923"/>
    </source>
</evidence>
<dbReference type="eggNOG" id="ENOG502SDJV">
    <property type="taxonomic scope" value="Eukaryota"/>
</dbReference>
<dbReference type="HOGENOM" id="CLU_093897_1_0_1"/>
<dbReference type="OrthoDB" id="5544375at2759"/>
<organism evidence="2 3">
    <name type="scientific">Ophiostoma piceae (strain UAMH 11346)</name>
    <name type="common">Sap stain fungus</name>
    <dbReference type="NCBI Taxonomy" id="1262450"/>
    <lineage>
        <taxon>Eukaryota</taxon>
        <taxon>Fungi</taxon>
        <taxon>Dikarya</taxon>
        <taxon>Ascomycota</taxon>
        <taxon>Pezizomycotina</taxon>
        <taxon>Sordariomycetes</taxon>
        <taxon>Sordariomycetidae</taxon>
        <taxon>Ophiostomatales</taxon>
        <taxon>Ophiostomataceae</taxon>
        <taxon>Ophiostoma</taxon>
    </lineage>
</organism>
<reference evidence="2 3" key="1">
    <citation type="journal article" date="2013" name="BMC Genomics">
        <title>The genome and transcriptome of the pine saprophyte Ophiostoma piceae, and a comparison with the bark beetle-associated pine pathogen Grosmannia clavigera.</title>
        <authorList>
            <person name="Haridas S."/>
            <person name="Wang Y."/>
            <person name="Lim L."/>
            <person name="Massoumi Alamouti S."/>
            <person name="Jackman S."/>
            <person name="Docking R."/>
            <person name="Robertson G."/>
            <person name="Birol I."/>
            <person name="Bohlmann J."/>
            <person name="Breuil C."/>
        </authorList>
    </citation>
    <scope>NUCLEOTIDE SEQUENCE [LARGE SCALE GENOMIC DNA]</scope>
    <source>
        <strain evidence="2 3">UAMH 11346</strain>
    </source>
</reference>
<protein>
    <recommendedName>
        <fullName evidence="4">Duf1690 domain-containing protein</fullName>
    </recommendedName>
</protein>
<dbReference type="InterPro" id="IPR012471">
    <property type="entry name" value="DUF1690"/>
</dbReference>
<evidence type="ECO:0000313" key="2">
    <source>
        <dbReference type="EMBL" id="EPE05612.1"/>
    </source>
</evidence>
<sequence length="168" mass="18422">MGSSASKPSSPHVWTGSGPPTVSQDMLQQLQSSTETDVTRAQTLELHVQARVADELRRIQAEKLNKLKSAEQAIADHSAAASAEAAQTAEGLSSAAISKDIASLRSRLEERQREVSAPLPEPVEAARGEVVRCLREHDRRPLDCWREVAAFKEEVRKLEASWVDRVTS</sequence>
<name>S3BYI8_OPHP1</name>
<evidence type="ECO:0008006" key="4">
    <source>
        <dbReference type="Google" id="ProtNLM"/>
    </source>
</evidence>
<proteinExistence type="predicted"/>
<gene>
    <name evidence="2" type="ORF">F503_02351</name>
</gene>
<dbReference type="AlphaFoldDB" id="S3BYI8"/>
<dbReference type="VEuPathDB" id="FungiDB:F503_02351"/>
<feature type="region of interest" description="Disordered" evidence="1">
    <location>
        <begin position="1"/>
        <end position="24"/>
    </location>
</feature>
<dbReference type="Proteomes" id="UP000016923">
    <property type="component" value="Unassembled WGS sequence"/>
</dbReference>
<dbReference type="OMA" id="GKSLNCW"/>
<evidence type="ECO:0000256" key="1">
    <source>
        <dbReference type="SAM" id="MobiDB-lite"/>
    </source>
</evidence>
<dbReference type="Pfam" id="PF07956">
    <property type="entry name" value="DUF1690"/>
    <property type="match status" value="1"/>
</dbReference>
<keyword evidence="3" id="KW-1185">Reference proteome</keyword>